<reference evidence="2 3" key="1">
    <citation type="submission" date="2018-03" db="EMBL/GenBank/DDBJ databases">
        <title>Genomic Encyclopedia of Type Strains, Phase III (KMG-III): the genomes of soil and plant-associated and newly described type strains.</title>
        <authorList>
            <person name="Whitman W."/>
        </authorList>
    </citation>
    <scope>NUCLEOTIDE SEQUENCE [LARGE SCALE GENOMIC DNA]</scope>
    <source>
        <strain evidence="2 3">CGMCC 4.7067</strain>
    </source>
</reference>
<dbReference type="Pfam" id="PF14243">
    <property type="entry name" value="R2K_3"/>
    <property type="match status" value="1"/>
</dbReference>
<comment type="caution">
    <text evidence="2">The sequence shown here is derived from an EMBL/GenBank/DDBJ whole genome shotgun (WGS) entry which is preliminary data.</text>
</comment>
<accession>A0A2T0UPY2</accession>
<evidence type="ECO:0000313" key="2">
    <source>
        <dbReference type="EMBL" id="PRY59992.1"/>
    </source>
</evidence>
<name>A0A2T0UPY2_9ACTN</name>
<organism evidence="2 3">
    <name type="scientific">Glycomyces artemisiae</name>
    <dbReference type="NCBI Taxonomy" id="1076443"/>
    <lineage>
        <taxon>Bacteria</taxon>
        <taxon>Bacillati</taxon>
        <taxon>Actinomycetota</taxon>
        <taxon>Actinomycetes</taxon>
        <taxon>Glycomycetales</taxon>
        <taxon>Glycomycetaceae</taxon>
        <taxon>Glycomyces</taxon>
    </lineage>
</organism>
<dbReference type="EMBL" id="PVTJ01000003">
    <property type="protein sequence ID" value="PRY59992.1"/>
    <property type="molecule type" value="Genomic_DNA"/>
</dbReference>
<dbReference type="RefSeq" id="WP_245888940.1">
    <property type="nucleotide sequence ID" value="NZ_PVTJ01000003.1"/>
</dbReference>
<gene>
    <name evidence="2" type="ORF">B0I28_103466</name>
</gene>
<dbReference type="Proteomes" id="UP000238176">
    <property type="component" value="Unassembled WGS sequence"/>
</dbReference>
<evidence type="ECO:0000313" key="3">
    <source>
        <dbReference type="Proteomes" id="UP000238176"/>
    </source>
</evidence>
<proteinExistence type="predicted"/>
<dbReference type="InterPro" id="IPR025643">
    <property type="entry name" value="R2K_3"/>
</dbReference>
<keyword evidence="3" id="KW-1185">Reference proteome</keyword>
<evidence type="ECO:0000259" key="1">
    <source>
        <dbReference type="Pfam" id="PF14243"/>
    </source>
</evidence>
<dbReference type="AlphaFoldDB" id="A0A2T0UPY2"/>
<sequence>MTALLLCSDQLAPARSRRPVFAGHTPASVHTSDLDAIEDWLPGAAAELGAEAAIVEDFVKSRKDAWDTACCIPDLAGLDRAVAALGCRFVTTDLARRSDGVWRVIEVGDGQVSDFPAGADIGPLVKALTAA</sequence>
<protein>
    <recommendedName>
        <fullName evidence="1">ATP-grasp domain-containing protein</fullName>
    </recommendedName>
</protein>
<feature type="domain" description="ATP-grasp" evidence="1">
    <location>
        <begin position="73"/>
        <end position="128"/>
    </location>
</feature>